<dbReference type="Pfam" id="PF21176">
    <property type="entry name" value="RecR_HhH"/>
    <property type="match status" value="1"/>
</dbReference>
<dbReference type="Gene3D" id="6.10.250.240">
    <property type="match status" value="1"/>
</dbReference>
<evidence type="ECO:0000259" key="7">
    <source>
        <dbReference type="PROSITE" id="PS50880"/>
    </source>
</evidence>
<reference evidence="8" key="3">
    <citation type="submission" date="2023-05" db="EMBL/GenBank/DDBJ databases">
        <authorList>
            <person name="Smith C.H."/>
        </authorList>
    </citation>
    <scope>NUCLEOTIDE SEQUENCE</scope>
    <source>
        <strain evidence="8">CHS0354</strain>
        <tissue evidence="8">Mantle</tissue>
    </source>
</reference>
<evidence type="ECO:0000256" key="6">
    <source>
        <dbReference type="ARBA" id="ARBA00023204"/>
    </source>
</evidence>
<dbReference type="PANTHER" id="PTHR30446">
    <property type="entry name" value="RECOMBINATION PROTEIN RECR"/>
    <property type="match status" value="1"/>
</dbReference>
<dbReference type="Pfam" id="PF21175">
    <property type="entry name" value="RecR_C"/>
    <property type="match status" value="1"/>
</dbReference>
<reference evidence="8" key="1">
    <citation type="journal article" date="2021" name="Genome Biol. Evol.">
        <title>A High-Quality Reference Genome for a Parasitic Bivalve with Doubly Uniparental Inheritance (Bivalvia: Unionida).</title>
        <authorList>
            <person name="Smith C.H."/>
        </authorList>
    </citation>
    <scope>NUCLEOTIDE SEQUENCE</scope>
    <source>
        <strain evidence="8">CHS0354</strain>
    </source>
</reference>
<keyword evidence="6" id="KW-0234">DNA repair</keyword>
<dbReference type="SMART" id="SM00493">
    <property type="entry name" value="TOPRIM"/>
    <property type="match status" value="1"/>
</dbReference>
<gene>
    <name evidence="8" type="ORF">CHS0354_024014</name>
</gene>
<protein>
    <recommendedName>
        <fullName evidence="7">Toprim domain-containing protein</fullName>
    </recommendedName>
</protein>
<keyword evidence="5" id="KW-0233">DNA recombination</keyword>
<evidence type="ECO:0000256" key="4">
    <source>
        <dbReference type="ARBA" id="ARBA00022833"/>
    </source>
</evidence>
<dbReference type="HAMAP" id="MF_00017">
    <property type="entry name" value="RecR"/>
    <property type="match status" value="1"/>
</dbReference>
<keyword evidence="4" id="KW-0862">Zinc</keyword>
<dbReference type="Pfam" id="PF13662">
    <property type="entry name" value="Toprim_4"/>
    <property type="match status" value="1"/>
</dbReference>
<evidence type="ECO:0000256" key="1">
    <source>
        <dbReference type="ARBA" id="ARBA00022723"/>
    </source>
</evidence>
<dbReference type="EMBL" id="JAEAOA010001427">
    <property type="protein sequence ID" value="KAK3582467.1"/>
    <property type="molecule type" value="Genomic_DNA"/>
</dbReference>
<feature type="domain" description="Toprim" evidence="7">
    <location>
        <begin position="83"/>
        <end position="182"/>
    </location>
</feature>
<dbReference type="GO" id="GO:0006281">
    <property type="term" value="P:DNA repair"/>
    <property type="evidence" value="ECO:0007669"/>
    <property type="project" value="UniProtKB-KW"/>
</dbReference>
<evidence type="ECO:0000256" key="5">
    <source>
        <dbReference type="ARBA" id="ARBA00023172"/>
    </source>
</evidence>
<sequence length="205" mass="22757">MKYPSQAVETLIEEFSKLPGIGKKTAQRLALFILKSDKIKASKLASAITHAKETVVYCTSCQNLTDQYQNPCYICISSRRNRNLICIVESPSDVFAIERTGHFNGLYHVLHGHISPLDGIGPDDLKIKELFIRLQTSELLPDTLELIVALSPTVEGETTTLYLTKIIKPLGIKMSRIARGIPIGAELEYADEATITRALEGRIML</sequence>
<organism evidence="8 9">
    <name type="scientific">Potamilus streckersoni</name>
    <dbReference type="NCBI Taxonomy" id="2493646"/>
    <lineage>
        <taxon>Eukaryota</taxon>
        <taxon>Metazoa</taxon>
        <taxon>Spiralia</taxon>
        <taxon>Lophotrochozoa</taxon>
        <taxon>Mollusca</taxon>
        <taxon>Bivalvia</taxon>
        <taxon>Autobranchia</taxon>
        <taxon>Heteroconchia</taxon>
        <taxon>Palaeoheterodonta</taxon>
        <taxon>Unionida</taxon>
        <taxon>Unionoidea</taxon>
        <taxon>Unionidae</taxon>
        <taxon>Ambleminae</taxon>
        <taxon>Lampsilini</taxon>
        <taxon>Potamilus</taxon>
    </lineage>
</organism>
<accession>A0AAE0VMN4</accession>
<dbReference type="Gene3D" id="3.40.1360.10">
    <property type="match status" value="1"/>
</dbReference>
<dbReference type="CDD" id="cd01025">
    <property type="entry name" value="TOPRIM_recR"/>
    <property type="match status" value="1"/>
</dbReference>
<evidence type="ECO:0000256" key="2">
    <source>
        <dbReference type="ARBA" id="ARBA00022763"/>
    </source>
</evidence>
<evidence type="ECO:0000313" key="8">
    <source>
        <dbReference type="EMBL" id="KAK3582467.1"/>
    </source>
</evidence>
<dbReference type="Proteomes" id="UP001195483">
    <property type="component" value="Unassembled WGS sequence"/>
</dbReference>
<dbReference type="InterPro" id="IPR006171">
    <property type="entry name" value="TOPRIM_dom"/>
</dbReference>
<dbReference type="SUPFAM" id="SSF111304">
    <property type="entry name" value="Recombination protein RecR"/>
    <property type="match status" value="1"/>
</dbReference>
<dbReference type="PANTHER" id="PTHR30446:SF0">
    <property type="entry name" value="RECOMBINATION PROTEIN RECR"/>
    <property type="match status" value="1"/>
</dbReference>
<dbReference type="AlphaFoldDB" id="A0AAE0VMN4"/>
<keyword evidence="2" id="KW-0227">DNA damage</keyword>
<evidence type="ECO:0000256" key="3">
    <source>
        <dbReference type="ARBA" id="ARBA00022771"/>
    </source>
</evidence>
<dbReference type="GO" id="GO:0003677">
    <property type="term" value="F:DNA binding"/>
    <property type="evidence" value="ECO:0007669"/>
    <property type="project" value="InterPro"/>
</dbReference>
<evidence type="ECO:0000313" key="9">
    <source>
        <dbReference type="Proteomes" id="UP001195483"/>
    </source>
</evidence>
<dbReference type="PROSITE" id="PS50880">
    <property type="entry name" value="TOPRIM"/>
    <property type="match status" value="1"/>
</dbReference>
<name>A0AAE0VMN4_9BIVA</name>
<dbReference type="NCBIfam" id="TIGR00615">
    <property type="entry name" value="recR"/>
    <property type="match status" value="1"/>
</dbReference>
<dbReference type="GO" id="GO:0008270">
    <property type="term" value="F:zinc ion binding"/>
    <property type="evidence" value="ECO:0007669"/>
    <property type="project" value="UniProtKB-KW"/>
</dbReference>
<dbReference type="InterPro" id="IPR034137">
    <property type="entry name" value="TOPRIM_RecR"/>
</dbReference>
<keyword evidence="9" id="KW-1185">Reference proteome</keyword>
<dbReference type="GO" id="GO:0006310">
    <property type="term" value="P:DNA recombination"/>
    <property type="evidence" value="ECO:0007669"/>
    <property type="project" value="UniProtKB-KW"/>
</dbReference>
<reference evidence="8" key="2">
    <citation type="journal article" date="2021" name="Genome Biol. Evol.">
        <title>Developing a high-quality reference genome for a parasitic bivalve with doubly uniparental inheritance (Bivalvia: Unionida).</title>
        <authorList>
            <person name="Smith C.H."/>
        </authorList>
    </citation>
    <scope>NUCLEOTIDE SEQUENCE</scope>
    <source>
        <strain evidence="8">CHS0354</strain>
        <tissue evidence="8">Mantle</tissue>
    </source>
</reference>
<comment type="caution">
    <text evidence="8">The sequence shown here is derived from an EMBL/GenBank/DDBJ whole genome shotgun (WGS) entry which is preliminary data.</text>
</comment>
<proteinExistence type="inferred from homology"/>
<dbReference type="InterPro" id="IPR000093">
    <property type="entry name" value="DNA_Rcmb_RecR"/>
</dbReference>
<dbReference type="InterPro" id="IPR023627">
    <property type="entry name" value="Rcmb_RecR"/>
</dbReference>
<keyword evidence="1" id="KW-0479">Metal-binding</keyword>
<dbReference type="Gene3D" id="1.10.8.420">
    <property type="entry name" value="RecR Domain 1"/>
    <property type="match status" value="1"/>
</dbReference>
<keyword evidence="3" id="KW-0863">Zinc-finger</keyword>